<dbReference type="AlphaFoldDB" id="A0AAD9JM74"/>
<name>A0AAD9JM74_RIDPI</name>
<reference evidence="2" key="1">
    <citation type="journal article" date="2023" name="Mol. Biol. Evol.">
        <title>Third-Generation Sequencing Reveals the Adaptive Role of the Epigenome in Three Deep-Sea Polychaetes.</title>
        <authorList>
            <person name="Perez M."/>
            <person name="Aroh O."/>
            <person name="Sun Y."/>
            <person name="Lan Y."/>
            <person name="Juniper S.K."/>
            <person name="Young C.R."/>
            <person name="Angers B."/>
            <person name="Qian P.Y."/>
        </authorList>
    </citation>
    <scope>NUCLEOTIDE SEQUENCE</scope>
    <source>
        <strain evidence="2">R07B-5</strain>
    </source>
</reference>
<feature type="compositionally biased region" description="Basic and acidic residues" evidence="1">
    <location>
        <begin position="106"/>
        <end position="151"/>
    </location>
</feature>
<proteinExistence type="predicted"/>
<dbReference type="Proteomes" id="UP001209878">
    <property type="component" value="Unassembled WGS sequence"/>
</dbReference>
<dbReference type="EMBL" id="JAODUO010002050">
    <property type="protein sequence ID" value="KAK2155654.1"/>
    <property type="molecule type" value="Genomic_DNA"/>
</dbReference>
<feature type="compositionally biased region" description="Basic and acidic residues" evidence="1">
    <location>
        <begin position="161"/>
        <end position="190"/>
    </location>
</feature>
<accession>A0AAD9JM74</accession>
<organism evidence="2 3">
    <name type="scientific">Ridgeia piscesae</name>
    <name type="common">Tubeworm</name>
    <dbReference type="NCBI Taxonomy" id="27915"/>
    <lineage>
        <taxon>Eukaryota</taxon>
        <taxon>Metazoa</taxon>
        <taxon>Spiralia</taxon>
        <taxon>Lophotrochozoa</taxon>
        <taxon>Annelida</taxon>
        <taxon>Polychaeta</taxon>
        <taxon>Sedentaria</taxon>
        <taxon>Canalipalpata</taxon>
        <taxon>Sabellida</taxon>
        <taxon>Siboglinidae</taxon>
        <taxon>Ridgeia</taxon>
    </lineage>
</organism>
<gene>
    <name evidence="2" type="ORF">NP493_2050g00000</name>
</gene>
<feature type="region of interest" description="Disordered" evidence="1">
    <location>
        <begin position="103"/>
        <end position="210"/>
    </location>
</feature>
<keyword evidence="3" id="KW-1185">Reference proteome</keyword>
<evidence type="ECO:0000313" key="3">
    <source>
        <dbReference type="Proteomes" id="UP001209878"/>
    </source>
</evidence>
<evidence type="ECO:0000256" key="1">
    <source>
        <dbReference type="SAM" id="MobiDB-lite"/>
    </source>
</evidence>
<sequence>MALARTSGHVLANPDNMAVFWSRRKQLELQKTLQLYVYLQIHPPMAYRKSEWLREVTALLLIVSAYLNAADQLGWAKRLQEDGNSRVGHVSKRRAFYIQPLMEPAGGREGDCKDNKWRKNNRKHDMQEGDREKVTVEKEGGTRGQEMREVDATGGKTKGKKGSERGCDQTEVNNKDDDRKKRAREKKGTTEKGGGGKSQQPGRCKTEELL</sequence>
<comment type="caution">
    <text evidence="2">The sequence shown here is derived from an EMBL/GenBank/DDBJ whole genome shotgun (WGS) entry which is preliminary data.</text>
</comment>
<protein>
    <submittedName>
        <fullName evidence="2">Uncharacterized protein</fullName>
    </submittedName>
</protein>
<evidence type="ECO:0000313" key="2">
    <source>
        <dbReference type="EMBL" id="KAK2155654.1"/>
    </source>
</evidence>